<dbReference type="SUPFAM" id="SSF102829">
    <property type="entry name" value="Cell division protein ZapA-like"/>
    <property type="match status" value="1"/>
</dbReference>
<name>A0A1K1P8E2_RUMFL</name>
<dbReference type="InterPro" id="IPR036192">
    <property type="entry name" value="Cell_div_ZapA-like_sf"/>
</dbReference>
<dbReference type="RefSeq" id="WP_024862118.1">
    <property type="nucleotide sequence ID" value="NZ_CACVNT010000006.1"/>
</dbReference>
<evidence type="ECO:0000256" key="1">
    <source>
        <dbReference type="SAM" id="Coils"/>
    </source>
</evidence>
<evidence type="ECO:0000313" key="3">
    <source>
        <dbReference type="Proteomes" id="UP000183461"/>
    </source>
</evidence>
<keyword evidence="1" id="KW-0175">Coiled coil</keyword>
<keyword evidence="2" id="KW-0132">Cell division</keyword>
<dbReference type="GO" id="GO:0051301">
    <property type="term" value="P:cell division"/>
    <property type="evidence" value="ECO:0007669"/>
    <property type="project" value="UniProtKB-KW"/>
</dbReference>
<proteinExistence type="predicted"/>
<accession>A0A1K1P8E2</accession>
<dbReference type="Proteomes" id="UP000183461">
    <property type="component" value="Unassembled WGS sequence"/>
</dbReference>
<feature type="coiled-coil region" evidence="1">
    <location>
        <begin position="55"/>
        <end position="110"/>
    </location>
</feature>
<dbReference type="InterPro" id="IPR053712">
    <property type="entry name" value="Bac_CellDiv_Activator"/>
</dbReference>
<dbReference type="InterPro" id="IPR007838">
    <property type="entry name" value="Cell_div_ZapA-like"/>
</dbReference>
<organism evidence="2 3">
    <name type="scientific">Ruminococcus flavefaciens</name>
    <dbReference type="NCBI Taxonomy" id="1265"/>
    <lineage>
        <taxon>Bacteria</taxon>
        <taxon>Bacillati</taxon>
        <taxon>Bacillota</taxon>
        <taxon>Clostridia</taxon>
        <taxon>Eubacteriales</taxon>
        <taxon>Oscillospiraceae</taxon>
        <taxon>Ruminococcus</taxon>
    </lineage>
</organism>
<dbReference type="AlphaFoldDB" id="A0A1K1P8E2"/>
<dbReference type="Gene3D" id="6.10.250.790">
    <property type="match status" value="1"/>
</dbReference>
<dbReference type="EMBL" id="FPIP01000007">
    <property type="protein sequence ID" value="SFW42950.1"/>
    <property type="molecule type" value="Genomic_DNA"/>
</dbReference>
<gene>
    <name evidence="2" type="ORF">SAMN02910280_2507</name>
</gene>
<keyword evidence="2" id="KW-0131">Cell cycle</keyword>
<evidence type="ECO:0000313" key="2">
    <source>
        <dbReference type="EMBL" id="SFW42950.1"/>
    </source>
</evidence>
<reference evidence="2 3" key="1">
    <citation type="submission" date="2016-11" db="EMBL/GenBank/DDBJ databases">
        <authorList>
            <person name="Jaros S."/>
            <person name="Januszkiewicz K."/>
            <person name="Wedrychowicz H."/>
        </authorList>
    </citation>
    <scope>NUCLEOTIDE SEQUENCE [LARGE SCALE GENOMIC DNA]</scope>
    <source>
        <strain evidence="2 3">YL228</strain>
    </source>
</reference>
<sequence>MLNEVKVIICGKEYKIKTAEAPNYVFALARALETKINEITAASGSSPYAASIMVSLALLDDLNKANQRLDNIRDQTKEYVDEAGRTRIERDAAQKEIEVLKSKIIQLENMVKLKQLSDSI</sequence>
<protein>
    <submittedName>
        <fullName evidence="2">Cell division protein ZapA</fullName>
    </submittedName>
</protein>
<dbReference type="Pfam" id="PF05164">
    <property type="entry name" value="ZapA"/>
    <property type="match status" value="1"/>
</dbReference>